<evidence type="ECO:0000256" key="6">
    <source>
        <dbReference type="ARBA" id="ARBA00023136"/>
    </source>
</evidence>
<evidence type="ECO:0000256" key="3">
    <source>
        <dbReference type="ARBA" id="ARBA00022448"/>
    </source>
</evidence>
<dbReference type="EMBL" id="JAPDRK010000009">
    <property type="protein sequence ID" value="KAJ9608652.1"/>
    <property type="molecule type" value="Genomic_DNA"/>
</dbReference>
<dbReference type="Gene3D" id="1.20.1250.20">
    <property type="entry name" value="MFS general substrate transporter like domains"/>
    <property type="match status" value="1"/>
</dbReference>
<dbReference type="AlphaFoldDB" id="A0AA39CH81"/>
<dbReference type="FunFam" id="1.20.1250.20:FF:000149">
    <property type="entry name" value="MFS transporter, SP family, general alpha glucoside:H+ symporter"/>
    <property type="match status" value="1"/>
</dbReference>
<dbReference type="InterPro" id="IPR005829">
    <property type="entry name" value="Sugar_transporter_CS"/>
</dbReference>
<evidence type="ECO:0000313" key="12">
    <source>
        <dbReference type="Proteomes" id="UP001172673"/>
    </source>
</evidence>
<keyword evidence="6 9" id="KW-0472">Membrane</keyword>
<name>A0AA39CH81_9EURO</name>
<accession>A0AA39CH81</accession>
<feature type="transmembrane region" description="Helical" evidence="9">
    <location>
        <begin position="246"/>
        <end position="267"/>
    </location>
</feature>
<evidence type="ECO:0000256" key="2">
    <source>
        <dbReference type="ARBA" id="ARBA00010992"/>
    </source>
</evidence>
<feature type="transmembrane region" description="Helical" evidence="9">
    <location>
        <begin position="393"/>
        <end position="413"/>
    </location>
</feature>
<dbReference type="NCBIfam" id="TIGR00879">
    <property type="entry name" value="SP"/>
    <property type="match status" value="1"/>
</dbReference>
<evidence type="ECO:0000256" key="5">
    <source>
        <dbReference type="ARBA" id="ARBA00022989"/>
    </source>
</evidence>
<feature type="transmembrane region" description="Helical" evidence="9">
    <location>
        <begin position="330"/>
        <end position="351"/>
    </location>
</feature>
<evidence type="ECO:0000313" key="11">
    <source>
        <dbReference type="EMBL" id="KAJ9608652.1"/>
    </source>
</evidence>
<dbReference type="InterPro" id="IPR050360">
    <property type="entry name" value="MFS_Sugar_Transporters"/>
</dbReference>
<comment type="similarity">
    <text evidence="2 8">Belongs to the major facilitator superfamily. Sugar transporter (TC 2.A.1.1) family.</text>
</comment>
<feature type="transmembrane region" description="Helical" evidence="9">
    <location>
        <begin position="207"/>
        <end position="226"/>
    </location>
</feature>
<feature type="transmembrane region" description="Helical" evidence="9">
    <location>
        <begin position="419"/>
        <end position="444"/>
    </location>
</feature>
<feature type="transmembrane region" description="Helical" evidence="9">
    <location>
        <begin position="173"/>
        <end position="195"/>
    </location>
</feature>
<dbReference type="InterPro" id="IPR020846">
    <property type="entry name" value="MFS_dom"/>
</dbReference>
<evidence type="ECO:0000256" key="1">
    <source>
        <dbReference type="ARBA" id="ARBA00004141"/>
    </source>
</evidence>
<reference evidence="11" key="1">
    <citation type="submission" date="2022-10" db="EMBL/GenBank/DDBJ databases">
        <title>Culturing micro-colonial fungi from biological soil crusts in the Mojave desert and describing Neophaeococcomyces mojavensis, and introducing the new genera and species Taxawa tesnikishii.</title>
        <authorList>
            <person name="Kurbessoian T."/>
            <person name="Stajich J.E."/>
        </authorList>
    </citation>
    <scope>NUCLEOTIDE SEQUENCE</scope>
    <source>
        <strain evidence="11">TK_41</strain>
    </source>
</reference>
<dbReference type="SUPFAM" id="SSF103473">
    <property type="entry name" value="MFS general substrate transporter"/>
    <property type="match status" value="1"/>
</dbReference>
<dbReference type="InterPro" id="IPR036259">
    <property type="entry name" value="MFS_trans_sf"/>
</dbReference>
<comment type="subcellular location">
    <subcellularLocation>
        <location evidence="1">Membrane</location>
        <topology evidence="1">Multi-pass membrane protein</topology>
    </subcellularLocation>
</comment>
<evidence type="ECO:0000256" key="4">
    <source>
        <dbReference type="ARBA" id="ARBA00022692"/>
    </source>
</evidence>
<keyword evidence="7" id="KW-0462">Maltose metabolism</keyword>
<evidence type="ECO:0000256" key="9">
    <source>
        <dbReference type="SAM" id="Phobius"/>
    </source>
</evidence>
<dbReference type="Proteomes" id="UP001172673">
    <property type="component" value="Unassembled WGS sequence"/>
</dbReference>
<keyword evidence="12" id="KW-1185">Reference proteome</keyword>
<feature type="transmembrane region" description="Helical" evidence="9">
    <location>
        <begin position="149"/>
        <end position="167"/>
    </location>
</feature>
<sequence length="557" mass="61674">MAEAEGTHRPSADEDAITLDAGAANSAVRRLNETNTKFVALSGEAKLATDEEHAMTIREALRRYPKAVAWSVLFSTAIAMEGFDLVLISAFFAYPSFTKKYGVPSHSKKGGYQIPAPWQAGLSNGARVGEILGLLLNGYLAERFGMKRTMIGTLILLSGLLFIPFFAPNIETLQVAEILLGFPWGVFQTLTTAYASEVCPVVLRGYLTTYVNMMWGVGQIICTGVLRSLLARTDQWSYRIPFALQWMWIPGLLIGLALAPESPWWLVRRGRYADARKALTSLTSSRSADELDQTVSMMRHTDEVEKEISSGTSYINCFQGVNLRRTEITCIAWVIQASCGASLIGYSAYFFEQAGLPTTVSFDFSIGNYGIAIVGVFISWFAMTYLGRRTIYVGGLALCCTIMFTVGFVSLAHTTAASYATGTLLLCFTLTYDVTIGTLAYSLVTEIPSSRLRTKTIVLARALYNCQGIINGVITPYMLNPDFWNWKGKAGFFWGGLGLVYLVWAFFRLPEPKGCTYEEIDILFEQGISARKFKSTKVDLFQMEPRTELQTVMAKEE</sequence>
<proteinExistence type="inferred from homology"/>
<feature type="transmembrane region" description="Helical" evidence="9">
    <location>
        <begin position="456"/>
        <end position="479"/>
    </location>
</feature>
<dbReference type="GO" id="GO:0016020">
    <property type="term" value="C:membrane"/>
    <property type="evidence" value="ECO:0007669"/>
    <property type="project" value="UniProtKB-SubCell"/>
</dbReference>
<feature type="domain" description="Major facilitator superfamily (MFS) profile" evidence="10">
    <location>
        <begin position="70"/>
        <end position="513"/>
    </location>
</feature>
<dbReference type="PANTHER" id="PTHR48022">
    <property type="entry name" value="PLASTIDIC GLUCOSE TRANSPORTER 4"/>
    <property type="match status" value="1"/>
</dbReference>
<dbReference type="InterPro" id="IPR003663">
    <property type="entry name" value="Sugar/inositol_transpt"/>
</dbReference>
<dbReference type="GO" id="GO:0000023">
    <property type="term" value="P:maltose metabolic process"/>
    <property type="evidence" value="ECO:0007669"/>
    <property type="project" value="UniProtKB-KW"/>
</dbReference>
<gene>
    <name evidence="11" type="ORF">H2200_006423</name>
</gene>
<dbReference type="GO" id="GO:0005351">
    <property type="term" value="F:carbohydrate:proton symporter activity"/>
    <property type="evidence" value="ECO:0007669"/>
    <property type="project" value="TreeGrafter"/>
</dbReference>
<keyword evidence="5 9" id="KW-1133">Transmembrane helix</keyword>
<evidence type="ECO:0000256" key="8">
    <source>
        <dbReference type="RuleBase" id="RU003346"/>
    </source>
</evidence>
<dbReference type="PROSITE" id="PS00217">
    <property type="entry name" value="SUGAR_TRANSPORT_2"/>
    <property type="match status" value="1"/>
</dbReference>
<dbReference type="InterPro" id="IPR005828">
    <property type="entry name" value="MFS_sugar_transport-like"/>
</dbReference>
<evidence type="ECO:0000259" key="10">
    <source>
        <dbReference type="PROSITE" id="PS50850"/>
    </source>
</evidence>
<keyword evidence="3 8" id="KW-0813">Transport</keyword>
<feature type="transmembrane region" description="Helical" evidence="9">
    <location>
        <begin position="491"/>
        <end position="507"/>
    </location>
</feature>
<keyword evidence="4 9" id="KW-0812">Transmembrane</keyword>
<feature type="transmembrane region" description="Helical" evidence="9">
    <location>
        <begin position="68"/>
        <end position="94"/>
    </location>
</feature>
<dbReference type="Pfam" id="PF00083">
    <property type="entry name" value="Sugar_tr"/>
    <property type="match status" value="1"/>
</dbReference>
<organism evidence="11 12">
    <name type="scientific">Cladophialophora chaetospira</name>
    <dbReference type="NCBI Taxonomy" id="386627"/>
    <lineage>
        <taxon>Eukaryota</taxon>
        <taxon>Fungi</taxon>
        <taxon>Dikarya</taxon>
        <taxon>Ascomycota</taxon>
        <taxon>Pezizomycotina</taxon>
        <taxon>Eurotiomycetes</taxon>
        <taxon>Chaetothyriomycetidae</taxon>
        <taxon>Chaetothyriales</taxon>
        <taxon>Herpotrichiellaceae</taxon>
        <taxon>Cladophialophora</taxon>
    </lineage>
</organism>
<feature type="transmembrane region" description="Helical" evidence="9">
    <location>
        <begin position="366"/>
        <end position="386"/>
    </location>
</feature>
<evidence type="ECO:0000256" key="7">
    <source>
        <dbReference type="ARBA" id="ARBA00026248"/>
    </source>
</evidence>
<dbReference type="PANTHER" id="PTHR48022:SF5">
    <property type="entry name" value="ALPHA-GLUCOSIDES PERMEASE MPH2-RELATED"/>
    <property type="match status" value="1"/>
</dbReference>
<comment type="caution">
    <text evidence="11">The sequence shown here is derived from an EMBL/GenBank/DDBJ whole genome shotgun (WGS) entry which is preliminary data.</text>
</comment>
<dbReference type="PROSITE" id="PS50850">
    <property type="entry name" value="MFS"/>
    <property type="match status" value="1"/>
</dbReference>
<protein>
    <recommendedName>
        <fullName evidence="10">Major facilitator superfamily (MFS) profile domain-containing protein</fullName>
    </recommendedName>
</protein>